<geneLocation type="plasmid" evidence="1">
    <name>unnamed</name>
</geneLocation>
<name>A0A8F7KUK8_STRRM</name>
<keyword evidence="1" id="KW-0614">Plasmid</keyword>
<proteinExistence type="predicted"/>
<organism evidence="1">
    <name type="scientific">Streptomyces rimosus</name>
    <dbReference type="NCBI Taxonomy" id="1927"/>
    <lineage>
        <taxon>Bacteria</taxon>
        <taxon>Bacillati</taxon>
        <taxon>Actinomycetota</taxon>
        <taxon>Actinomycetes</taxon>
        <taxon>Kitasatosporales</taxon>
        <taxon>Streptomycetaceae</taxon>
        <taxon>Streptomyces</taxon>
    </lineage>
</organism>
<reference evidence="1" key="1">
    <citation type="submission" date="2021-06" db="EMBL/GenBank/DDBJ databases">
        <authorList>
            <person name="Tome M."/>
            <person name="Jakse J."/>
            <person name="Slemc L."/>
            <person name="Garcia A.R."/>
            <person name="Petkovic H."/>
        </authorList>
    </citation>
    <scope>NUCLEOTIDE SEQUENCE</scope>
    <source>
        <plasmid evidence="1">unnamed</plasmid>
    </source>
</reference>
<protein>
    <submittedName>
        <fullName evidence="1">Uncharacterized protein</fullName>
    </submittedName>
</protein>
<accession>A0A8F7KUK8</accession>
<evidence type="ECO:0000313" key="1">
    <source>
        <dbReference type="EMBL" id="QXV92188.1"/>
    </source>
</evidence>
<dbReference type="EMBL" id="MZ502218">
    <property type="protein sequence ID" value="QXV92188.1"/>
    <property type="molecule type" value="Genomic_DNA"/>
</dbReference>
<dbReference type="AlphaFoldDB" id="A0A8F7KUK8"/>
<gene>
    <name evidence="1" type="ORF">M4018_052850</name>
</gene>
<sequence length="205" mass="23665">MPINVRPRLGETTIHYVQRLARANHLKPSYLLSILTMPSNTKTGRVKLDRLATLSGRTTDVLKNTLADTAPARPTRVYIHTKATIRIEQTASSKARSHGFNIVGQIKEDARRNKGTLRQIADKWGLPRWLIRRILSPHFPERTSARSTLSERLYSQLVGYHEQGKTAYQAWHDLFDNQDTWVPVSSLQQRFRLLDLERRTARMDQ</sequence>